<evidence type="ECO:0000256" key="1">
    <source>
        <dbReference type="ARBA" id="ARBA00004651"/>
    </source>
</evidence>
<evidence type="ECO:0000256" key="2">
    <source>
        <dbReference type="ARBA" id="ARBA00022448"/>
    </source>
</evidence>
<dbReference type="PANTHER" id="PTHR32196:SF21">
    <property type="entry name" value="ABC TRANSPORTER PERMEASE PROTEIN YPHD-RELATED"/>
    <property type="match status" value="1"/>
</dbReference>
<evidence type="ECO:0000313" key="8">
    <source>
        <dbReference type="EMBL" id="MEQ2426591.1"/>
    </source>
</evidence>
<evidence type="ECO:0000256" key="4">
    <source>
        <dbReference type="ARBA" id="ARBA00022519"/>
    </source>
</evidence>
<dbReference type="InterPro" id="IPR001851">
    <property type="entry name" value="ABC_transp_permease"/>
</dbReference>
<dbReference type="CDD" id="cd06579">
    <property type="entry name" value="TM_PBP1_transp_AraH_like"/>
    <property type="match status" value="1"/>
</dbReference>
<comment type="caution">
    <text evidence="8">The sequence shown here is derived from an EMBL/GenBank/DDBJ whole genome shotgun (WGS) entry which is preliminary data.</text>
</comment>
<comment type="subcellular location">
    <subcellularLocation>
        <location evidence="1">Cell membrane</location>
        <topology evidence="1">Multi-pass membrane protein</topology>
    </subcellularLocation>
</comment>
<proteinExistence type="predicted"/>
<evidence type="ECO:0000256" key="6">
    <source>
        <dbReference type="ARBA" id="ARBA00022989"/>
    </source>
</evidence>
<sequence length="323" mass="34435">MKTKNTDNGRAIAAVFAKKYGTLVALFAICVFFTIRCPGVFLTKSNIITVLRQISILAVMGAGMTVIMIGGGIDLSCGYNVSFCGIIAATLYQQYGLPLWLAAIGALAFGSLIGLFNGLLVAYVRIPAFICTMSAGFLIQGLNQAYTKGYPISGLNNAFDTYALKTTFGIPNAIYIMAAFMILIYVLLNHTKFGRNCYAMGGNAEATMMSGVNINMTQLLAYVLSGFGMAVASLILLSRLGAAHPTAGDGYNMTCVAVVFLGSTMFREGEHNLMGSFFGALIMGILVNGMTLMNLPYYYQNIAQGAVILLAVAVSSIMRAKKK</sequence>
<accession>A0ABV1D876</accession>
<gene>
    <name evidence="8" type="ORF">WMQ36_16590</name>
</gene>
<evidence type="ECO:0000256" key="5">
    <source>
        <dbReference type="ARBA" id="ARBA00022692"/>
    </source>
</evidence>
<dbReference type="Proteomes" id="UP001454086">
    <property type="component" value="Unassembled WGS sequence"/>
</dbReference>
<keyword evidence="9" id="KW-1185">Reference proteome</keyword>
<name>A0ABV1D876_9FIRM</name>
<dbReference type="PANTHER" id="PTHR32196">
    <property type="entry name" value="ABC TRANSPORTER PERMEASE PROTEIN YPHD-RELATED-RELATED"/>
    <property type="match status" value="1"/>
</dbReference>
<keyword evidence="7" id="KW-0472">Membrane</keyword>
<evidence type="ECO:0000256" key="7">
    <source>
        <dbReference type="ARBA" id="ARBA00023136"/>
    </source>
</evidence>
<dbReference type="EMBL" id="JBBMFM010000067">
    <property type="protein sequence ID" value="MEQ2426591.1"/>
    <property type="molecule type" value="Genomic_DNA"/>
</dbReference>
<keyword evidence="2" id="KW-0813">Transport</keyword>
<reference evidence="8 9" key="1">
    <citation type="submission" date="2024-03" db="EMBL/GenBank/DDBJ databases">
        <title>Human intestinal bacterial collection.</title>
        <authorList>
            <person name="Pauvert C."/>
            <person name="Hitch T.C.A."/>
            <person name="Clavel T."/>
        </authorList>
    </citation>
    <scope>NUCLEOTIDE SEQUENCE [LARGE SCALE GENOMIC DNA]</scope>
    <source>
        <strain evidence="8 9">CLA-SR-H021</strain>
    </source>
</reference>
<evidence type="ECO:0000256" key="3">
    <source>
        <dbReference type="ARBA" id="ARBA00022475"/>
    </source>
</evidence>
<protein>
    <submittedName>
        <fullName evidence="8">ABC transporter permease</fullName>
    </submittedName>
</protein>
<keyword evidence="4" id="KW-0997">Cell inner membrane</keyword>
<dbReference type="Pfam" id="PF02653">
    <property type="entry name" value="BPD_transp_2"/>
    <property type="match status" value="1"/>
</dbReference>
<organism evidence="8 9">
    <name type="scientific">Enterocloster hominis</name>
    <name type="common">ex Hitch et al. 2024</name>
    <dbReference type="NCBI Taxonomy" id="1917870"/>
    <lineage>
        <taxon>Bacteria</taxon>
        <taxon>Bacillati</taxon>
        <taxon>Bacillota</taxon>
        <taxon>Clostridia</taxon>
        <taxon>Lachnospirales</taxon>
        <taxon>Lachnospiraceae</taxon>
        <taxon>Enterocloster</taxon>
    </lineage>
</organism>
<keyword evidence="6" id="KW-1133">Transmembrane helix</keyword>
<dbReference type="RefSeq" id="WP_008722159.1">
    <property type="nucleotide sequence ID" value="NZ_JAJFDX010000012.1"/>
</dbReference>
<keyword evidence="5" id="KW-0812">Transmembrane</keyword>
<keyword evidence="3" id="KW-1003">Cell membrane</keyword>
<evidence type="ECO:0000313" key="9">
    <source>
        <dbReference type="Proteomes" id="UP001454086"/>
    </source>
</evidence>